<dbReference type="Gene3D" id="3.40.50.720">
    <property type="entry name" value="NAD(P)-binding Rossmann-like Domain"/>
    <property type="match status" value="1"/>
</dbReference>
<dbReference type="PANTHER" id="PTHR43544:SF7">
    <property type="entry name" value="NADB-LER2"/>
    <property type="match status" value="1"/>
</dbReference>
<evidence type="ECO:0000313" key="4">
    <source>
        <dbReference type="EMBL" id="KAB5591946.1"/>
    </source>
</evidence>
<dbReference type="PANTHER" id="PTHR43544">
    <property type="entry name" value="SHORT-CHAIN DEHYDROGENASE/REDUCTASE"/>
    <property type="match status" value="1"/>
</dbReference>
<protein>
    <submittedName>
        <fullName evidence="4">C-factor</fullName>
    </submittedName>
</protein>
<dbReference type="OrthoDB" id="7289984at2759"/>
<evidence type="ECO:0000256" key="1">
    <source>
        <dbReference type="ARBA" id="ARBA00006484"/>
    </source>
</evidence>
<dbReference type="EMBL" id="SSOP01000082">
    <property type="protein sequence ID" value="KAB5591946.1"/>
    <property type="molecule type" value="Genomic_DNA"/>
</dbReference>
<dbReference type="GO" id="GO:0016491">
    <property type="term" value="F:oxidoreductase activity"/>
    <property type="evidence" value="ECO:0007669"/>
    <property type="project" value="UniProtKB-KW"/>
</dbReference>
<dbReference type="InterPro" id="IPR036291">
    <property type="entry name" value="NAD(P)-bd_dom_sf"/>
</dbReference>
<keyword evidence="2" id="KW-0521">NADP</keyword>
<dbReference type="SUPFAM" id="SSF51735">
    <property type="entry name" value="NAD(P)-binding Rossmann-fold domains"/>
    <property type="match status" value="1"/>
</dbReference>
<organism evidence="4 5">
    <name type="scientific">Ceratobasidium theobromae</name>
    <dbReference type="NCBI Taxonomy" id="1582974"/>
    <lineage>
        <taxon>Eukaryota</taxon>
        <taxon>Fungi</taxon>
        <taxon>Dikarya</taxon>
        <taxon>Basidiomycota</taxon>
        <taxon>Agaricomycotina</taxon>
        <taxon>Agaricomycetes</taxon>
        <taxon>Cantharellales</taxon>
        <taxon>Ceratobasidiaceae</taxon>
        <taxon>Ceratobasidium</taxon>
    </lineage>
</organism>
<dbReference type="InterPro" id="IPR002347">
    <property type="entry name" value="SDR_fam"/>
</dbReference>
<dbReference type="Pfam" id="PF00106">
    <property type="entry name" value="adh_short"/>
    <property type="match status" value="1"/>
</dbReference>
<keyword evidence="3" id="KW-0560">Oxidoreductase</keyword>
<dbReference type="PRINTS" id="PR00081">
    <property type="entry name" value="GDHRDH"/>
</dbReference>
<comment type="similarity">
    <text evidence="1">Belongs to the short-chain dehydrogenases/reductases (SDR) family.</text>
</comment>
<dbReference type="AlphaFoldDB" id="A0A5N5QKI2"/>
<comment type="caution">
    <text evidence="4">The sequence shown here is derived from an EMBL/GenBank/DDBJ whole genome shotgun (WGS) entry which is preliminary data.</text>
</comment>
<reference evidence="4 5" key="1">
    <citation type="journal article" date="2019" name="Fungal Biol. Biotechnol.">
        <title>Draft genome sequence of fastidious pathogen Ceratobasidium theobromae, which causes vascular-streak dieback in Theobroma cacao.</title>
        <authorList>
            <person name="Ali S.S."/>
            <person name="Asman A."/>
            <person name="Shao J."/>
            <person name="Firmansyah A.P."/>
            <person name="Susilo A.W."/>
            <person name="Rosmana A."/>
            <person name="McMahon P."/>
            <person name="Junaid M."/>
            <person name="Guest D."/>
            <person name="Kheng T.Y."/>
            <person name="Meinhardt L.W."/>
            <person name="Bailey B.A."/>
        </authorList>
    </citation>
    <scope>NUCLEOTIDE SEQUENCE [LARGE SCALE GENOMIC DNA]</scope>
    <source>
        <strain evidence="4 5">CT2</strain>
    </source>
</reference>
<proteinExistence type="inferred from homology"/>
<dbReference type="GO" id="GO:0005737">
    <property type="term" value="C:cytoplasm"/>
    <property type="evidence" value="ECO:0007669"/>
    <property type="project" value="TreeGrafter"/>
</dbReference>
<gene>
    <name evidence="4" type="ORF">CTheo_4624</name>
</gene>
<dbReference type="CDD" id="cd05325">
    <property type="entry name" value="carb_red_sniffer_like_SDR_c"/>
    <property type="match status" value="1"/>
</dbReference>
<sequence length="242" mass="26289">MTIAHYLVIGANRGIGLELVRQLLQKSNSKVVATYRDASKLDDLKKLSLEKPNIGRLEFVRLDMGDDASCKAAAEEVKSRVGSLDVLIANAGINYHDTSLLKQNVDDVAAVFGTNVLGPLRISQHFAPLLSTPESSKKQPSKLIFITSELGSISQGKNGISPSYSVSKAALNMVGRKLSYELEPSKVAVGLFHPGWVQTDMGGSDAPLTAPRTVGGMLKLIDQLNLQNSGEYWQWDGQRIPW</sequence>
<evidence type="ECO:0000256" key="3">
    <source>
        <dbReference type="ARBA" id="ARBA00023002"/>
    </source>
</evidence>
<evidence type="ECO:0000313" key="5">
    <source>
        <dbReference type="Proteomes" id="UP000383932"/>
    </source>
</evidence>
<evidence type="ECO:0000256" key="2">
    <source>
        <dbReference type="ARBA" id="ARBA00022857"/>
    </source>
</evidence>
<dbReference type="InterPro" id="IPR051468">
    <property type="entry name" value="Fungal_SecMetab_SDRs"/>
</dbReference>
<accession>A0A5N5QKI2</accession>
<dbReference type="Proteomes" id="UP000383932">
    <property type="component" value="Unassembled WGS sequence"/>
</dbReference>
<name>A0A5N5QKI2_9AGAM</name>
<keyword evidence="5" id="KW-1185">Reference proteome</keyword>